<evidence type="ECO:0000313" key="2">
    <source>
        <dbReference type="EMBL" id="ADV63062.1"/>
    </source>
</evidence>
<accession>E8QXL4</accession>
<keyword evidence="1" id="KW-0812">Transmembrane</keyword>
<name>E8QXL4_ISOPI</name>
<dbReference type="AlphaFoldDB" id="E8QXL4"/>
<sequence>MESDQATARMRLALFAYVVAVAMAFGLVWGTRASAATIVTAFDSTYTAPNQWFVSLIANGGTATVQDLTGMGGNLENNQPLPVGAARLTTINTNPSRAEVAIANGMSGYGTAAALLPTFTASYQYWRDNLLGGNQAAAASFKLSFFNPFSVDPDQTLTLIYEPYINLGGNPPSGQWLNAAIGYNTGLFWSNGGLGASNSSGGPPFRTLSGWLSTLGTDFSNATLVAMSVGIGTFNPGVTTYFDDVQINVGTLNLAYDFNPQPLDNAVPESSTMTLSLILAGAGVGTAARRWPRSPVTQ</sequence>
<evidence type="ECO:0000313" key="3">
    <source>
        <dbReference type="Proteomes" id="UP000008631"/>
    </source>
</evidence>
<evidence type="ECO:0000256" key="1">
    <source>
        <dbReference type="SAM" id="Phobius"/>
    </source>
</evidence>
<feature type="transmembrane region" description="Helical" evidence="1">
    <location>
        <begin position="12"/>
        <end position="30"/>
    </location>
</feature>
<dbReference type="Proteomes" id="UP000008631">
    <property type="component" value="Chromosome"/>
</dbReference>
<dbReference type="eggNOG" id="ENOG5032WW1">
    <property type="taxonomic scope" value="Bacteria"/>
</dbReference>
<dbReference type="RefSeq" id="WP_013565350.1">
    <property type="nucleotide sequence ID" value="NC_014962.1"/>
</dbReference>
<keyword evidence="1" id="KW-1133">Transmembrane helix</keyword>
<dbReference type="EMBL" id="CP002353">
    <property type="protein sequence ID" value="ADV63062.1"/>
    <property type="molecule type" value="Genomic_DNA"/>
</dbReference>
<keyword evidence="1" id="KW-0472">Membrane</keyword>
<keyword evidence="3" id="KW-1185">Reference proteome</keyword>
<organism evidence="2 3">
    <name type="scientific">Isosphaera pallida (strain ATCC 43644 / DSM 9630 / IS1B)</name>
    <dbReference type="NCBI Taxonomy" id="575540"/>
    <lineage>
        <taxon>Bacteria</taxon>
        <taxon>Pseudomonadati</taxon>
        <taxon>Planctomycetota</taxon>
        <taxon>Planctomycetia</taxon>
        <taxon>Isosphaerales</taxon>
        <taxon>Isosphaeraceae</taxon>
        <taxon>Isosphaera</taxon>
    </lineage>
</organism>
<dbReference type="KEGG" id="ipa:Isop_2490"/>
<reference key="1">
    <citation type="submission" date="2010-11" db="EMBL/GenBank/DDBJ databases">
        <title>The complete sequence of chromosome of Isophaera pallida ATCC 43644.</title>
        <authorList>
            <consortium name="US DOE Joint Genome Institute (JGI-PGF)"/>
            <person name="Lucas S."/>
            <person name="Copeland A."/>
            <person name="Lapidus A."/>
            <person name="Bruce D."/>
            <person name="Goodwin L."/>
            <person name="Pitluck S."/>
            <person name="Kyrpides N."/>
            <person name="Mavromatis K."/>
            <person name="Pagani I."/>
            <person name="Ivanova N."/>
            <person name="Saunders E."/>
            <person name="Brettin T."/>
            <person name="Detter J.C."/>
            <person name="Han C."/>
            <person name="Tapia R."/>
            <person name="Land M."/>
            <person name="Hauser L."/>
            <person name="Markowitz V."/>
            <person name="Cheng J.-F."/>
            <person name="Hugenholtz P."/>
            <person name="Woyke T."/>
            <person name="Wu D."/>
            <person name="Eisen J.A."/>
        </authorList>
    </citation>
    <scope>NUCLEOTIDE SEQUENCE</scope>
    <source>
        <strain>ATCC 43644</strain>
    </source>
</reference>
<dbReference type="HOGENOM" id="CLU_959582_0_0_0"/>
<gene>
    <name evidence="2" type="ordered locus">Isop_2490</name>
</gene>
<proteinExistence type="predicted"/>
<protein>
    <submittedName>
        <fullName evidence="2">Uncharacterized protein</fullName>
    </submittedName>
</protein>
<dbReference type="OrthoDB" id="8479207at2"/>
<reference evidence="2 3" key="2">
    <citation type="journal article" date="2011" name="Stand. Genomic Sci.">
        <title>Complete genome sequence of Isosphaera pallida type strain (IS1B).</title>
        <authorList>
            <consortium name="US DOE Joint Genome Institute (JGI-PGF)"/>
            <person name="Goker M."/>
            <person name="Cleland D."/>
            <person name="Saunders E."/>
            <person name="Lapidus A."/>
            <person name="Nolan M."/>
            <person name="Lucas S."/>
            <person name="Hammon N."/>
            <person name="Deshpande S."/>
            <person name="Cheng J.F."/>
            <person name="Tapia R."/>
            <person name="Han C."/>
            <person name="Goodwin L."/>
            <person name="Pitluck S."/>
            <person name="Liolios K."/>
            <person name="Pagani I."/>
            <person name="Ivanova N."/>
            <person name="Mavromatis K."/>
            <person name="Pati A."/>
            <person name="Chen A."/>
            <person name="Palaniappan K."/>
            <person name="Land M."/>
            <person name="Hauser L."/>
            <person name="Chang Y.J."/>
            <person name="Jeffries C.D."/>
            <person name="Detter J.C."/>
            <person name="Beck B."/>
            <person name="Woyke T."/>
            <person name="Bristow J."/>
            <person name="Eisen J.A."/>
            <person name="Markowitz V."/>
            <person name="Hugenholtz P."/>
            <person name="Kyrpides N.C."/>
            <person name="Klenk H.P."/>
        </authorList>
    </citation>
    <scope>NUCLEOTIDE SEQUENCE [LARGE SCALE GENOMIC DNA]</scope>
    <source>
        <strain evidence="3">ATCC 43644 / DSM 9630 / IS1B</strain>
    </source>
</reference>
<dbReference type="InParanoid" id="E8QXL4"/>